<dbReference type="InterPro" id="IPR035251">
    <property type="entry name" value="ShlB_POTRA"/>
</dbReference>
<sequence>MPNKAYSHAITPVTAITQTLPTCIIINQVYLIDAQQLTEISSRHIDGWRKKLEGKCISEQGLLDYADYIRAELIKAGYLTSYLYYPEQTFLFGILQAKIIVGTVSSVVYQNEPREDNLLPHVFPFKPGEALNLWHLEQGLYNLQNTSLLPFQIKLIPDETNENGTQILVIGQHRREFQGILSFESRSIARQVGNTVSHTFIAANPLLRSDFLYSEVSRQLSGSEDTEITSAALFYSLPYHYWLFSVSGGYQENKSVLTGYDMALPLQQYHWFLLLNAEYLLKRTEHSVTSISIGSQTQKSDTFLSDLYLQTQQRYANYIIGEFSHQINFSQGNTLLKLKYKQGTDWFGANAQQITGLRKPQILKISLSTYREVLPFQYQGQFEVQLSRDKLDVLLDQESLVGAGGISGFTGGPQYTDMGDNSLRLENELLWNTPWQQVALYTSLGIGATANDKATFWKENVLLGGRIGAKGQLGRLSYHLFAEMPFWQGNQPVMHDVSSGLHVAYYY</sequence>
<dbReference type="Pfam" id="PF08479">
    <property type="entry name" value="POTRA_2"/>
    <property type="match status" value="1"/>
</dbReference>
<keyword evidence="2" id="KW-0812">Transmembrane</keyword>
<accession>A0AB35LIA0</accession>
<name>A0AB35LIA0_PRORE</name>
<dbReference type="Pfam" id="PF17287">
    <property type="entry name" value="POTRA_3"/>
    <property type="match status" value="1"/>
</dbReference>
<dbReference type="PANTHER" id="PTHR34597:SF3">
    <property type="entry name" value="OUTER MEMBRANE TRANSPORTER CDIB"/>
    <property type="match status" value="1"/>
</dbReference>
<dbReference type="Pfam" id="PF03865">
    <property type="entry name" value="ShlB"/>
    <property type="match status" value="1"/>
</dbReference>
<dbReference type="PANTHER" id="PTHR34597">
    <property type="entry name" value="SLR1661 PROTEIN"/>
    <property type="match status" value="1"/>
</dbReference>
<dbReference type="Proteomes" id="UP001162044">
    <property type="component" value="Unassembled WGS sequence"/>
</dbReference>
<evidence type="ECO:0000259" key="4">
    <source>
        <dbReference type="Pfam" id="PF03865"/>
    </source>
</evidence>
<dbReference type="InterPro" id="IPR005565">
    <property type="entry name" value="Hemolysn_activator_HlyB_C"/>
</dbReference>
<reference evidence="7" key="1">
    <citation type="submission" date="2023-04" db="EMBL/GenBank/DDBJ databases">
        <authorList>
            <person name="Li W."/>
        </authorList>
    </citation>
    <scope>NUCLEOTIDE SEQUENCE</scope>
    <source>
        <strain evidence="7">QITACRE101</strain>
    </source>
</reference>
<protein>
    <submittedName>
        <fullName evidence="7">ShlB/FhaC/HecB family hemolysin secretion/activation protein</fullName>
    </submittedName>
</protein>
<keyword evidence="1" id="KW-0472">Membrane</keyword>
<feature type="domain" description="ShlB POTRA" evidence="6">
    <location>
        <begin position="110"/>
        <end position="157"/>
    </location>
</feature>
<evidence type="ECO:0000313" key="7">
    <source>
        <dbReference type="EMBL" id="MDH2307396.1"/>
    </source>
</evidence>
<keyword evidence="3" id="KW-0998">Cell outer membrane</keyword>
<dbReference type="InterPro" id="IPR013686">
    <property type="entry name" value="Polypept-transport_assoc_ShlB"/>
</dbReference>
<evidence type="ECO:0000256" key="1">
    <source>
        <dbReference type="ARBA" id="ARBA00022452"/>
    </source>
</evidence>
<gene>
    <name evidence="7" type="ORF">QDQ51_18495</name>
</gene>
<comment type="caution">
    <text evidence="7">The sequence shown here is derived from an EMBL/GenBank/DDBJ whole genome shotgun (WGS) entry which is preliminary data.</text>
</comment>
<dbReference type="InterPro" id="IPR051544">
    <property type="entry name" value="TPS_OM_transporter"/>
</dbReference>
<organism evidence="7 8">
    <name type="scientific">Providencia rettgeri</name>
    <dbReference type="NCBI Taxonomy" id="587"/>
    <lineage>
        <taxon>Bacteria</taxon>
        <taxon>Pseudomonadati</taxon>
        <taxon>Pseudomonadota</taxon>
        <taxon>Gammaproteobacteria</taxon>
        <taxon>Enterobacterales</taxon>
        <taxon>Morganellaceae</taxon>
        <taxon>Providencia</taxon>
    </lineage>
</organism>
<dbReference type="GO" id="GO:0008320">
    <property type="term" value="F:protein transmembrane transporter activity"/>
    <property type="evidence" value="ECO:0007669"/>
    <property type="project" value="TreeGrafter"/>
</dbReference>
<proteinExistence type="predicted"/>
<dbReference type="EMBL" id="JARVQW010000012">
    <property type="protein sequence ID" value="MDH2307396.1"/>
    <property type="molecule type" value="Genomic_DNA"/>
</dbReference>
<evidence type="ECO:0000256" key="3">
    <source>
        <dbReference type="ARBA" id="ARBA00023237"/>
    </source>
</evidence>
<evidence type="ECO:0000259" key="6">
    <source>
        <dbReference type="Pfam" id="PF17287"/>
    </source>
</evidence>
<evidence type="ECO:0000256" key="2">
    <source>
        <dbReference type="ARBA" id="ARBA00022692"/>
    </source>
</evidence>
<evidence type="ECO:0000313" key="8">
    <source>
        <dbReference type="Proteomes" id="UP001162044"/>
    </source>
</evidence>
<reference evidence="7" key="2">
    <citation type="submission" date="2023-10" db="EMBL/GenBank/DDBJ databases">
        <title>Analysis of Resistance Genes of Carbapenem-resistant Providencia rettgeri.</title>
        <authorList>
            <person name="Liu M."/>
        </authorList>
    </citation>
    <scope>NUCLEOTIDE SEQUENCE</scope>
    <source>
        <strain evidence="7">QITACRE101</strain>
    </source>
</reference>
<dbReference type="GO" id="GO:0098046">
    <property type="term" value="C:type V protein secretion system complex"/>
    <property type="evidence" value="ECO:0007669"/>
    <property type="project" value="TreeGrafter"/>
</dbReference>
<dbReference type="Gene3D" id="2.40.160.50">
    <property type="entry name" value="membrane protein fhac: a member of the omp85/tpsb transporter family"/>
    <property type="match status" value="1"/>
</dbReference>
<dbReference type="AlphaFoldDB" id="A0AB35LIA0"/>
<keyword evidence="1" id="KW-1134">Transmembrane beta strand</keyword>
<feature type="domain" description="Haemolysin activator HlyB C-terminal" evidence="4">
    <location>
        <begin position="165"/>
        <end position="471"/>
    </location>
</feature>
<dbReference type="GO" id="GO:0046819">
    <property type="term" value="P:protein secretion by the type V secretion system"/>
    <property type="evidence" value="ECO:0007669"/>
    <property type="project" value="TreeGrafter"/>
</dbReference>
<feature type="domain" description="Polypeptide-transport-associated ShlB-type" evidence="5">
    <location>
        <begin position="32"/>
        <end position="101"/>
    </location>
</feature>
<dbReference type="RefSeq" id="WP_196718847.1">
    <property type="nucleotide sequence ID" value="NZ_ABEXOA020000012.1"/>
</dbReference>
<evidence type="ECO:0000259" key="5">
    <source>
        <dbReference type="Pfam" id="PF08479"/>
    </source>
</evidence>